<dbReference type="GO" id="GO:0000978">
    <property type="term" value="F:RNA polymerase II cis-regulatory region sequence-specific DNA binding"/>
    <property type="evidence" value="ECO:0007669"/>
    <property type="project" value="TreeGrafter"/>
</dbReference>
<dbReference type="Gene3D" id="3.30.160.60">
    <property type="entry name" value="Classic Zinc Finger"/>
    <property type="match status" value="9"/>
</dbReference>
<feature type="region of interest" description="Disordered" evidence="6">
    <location>
        <begin position="570"/>
        <end position="614"/>
    </location>
</feature>
<organism evidence="8 9">
    <name type="scientific">Salmo salar</name>
    <name type="common">Atlantic salmon</name>
    <dbReference type="NCBI Taxonomy" id="8030"/>
    <lineage>
        <taxon>Eukaryota</taxon>
        <taxon>Metazoa</taxon>
        <taxon>Chordata</taxon>
        <taxon>Craniata</taxon>
        <taxon>Vertebrata</taxon>
        <taxon>Euteleostomi</taxon>
        <taxon>Actinopterygii</taxon>
        <taxon>Neopterygii</taxon>
        <taxon>Teleostei</taxon>
        <taxon>Protacanthopterygii</taxon>
        <taxon>Salmoniformes</taxon>
        <taxon>Salmonidae</taxon>
        <taxon>Salmoninae</taxon>
        <taxon>Salmo</taxon>
    </lineage>
</organism>
<dbReference type="PANTHER" id="PTHR24379:SF121">
    <property type="entry name" value="C2H2-TYPE DOMAIN-CONTAINING PROTEIN"/>
    <property type="match status" value="1"/>
</dbReference>
<feature type="compositionally biased region" description="Polar residues" evidence="6">
    <location>
        <begin position="1051"/>
        <end position="1061"/>
    </location>
</feature>
<accession>A0A1S3L3S9</accession>
<keyword evidence="3 5" id="KW-0863">Zinc-finger</keyword>
<feature type="compositionally biased region" description="Basic and acidic residues" evidence="6">
    <location>
        <begin position="575"/>
        <end position="591"/>
    </location>
</feature>
<dbReference type="PROSITE" id="PS00028">
    <property type="entry name" value="ZINC_FINGER_C2H2_1"/>
    <property type="match status" value="8"/>
</dbReference>
<protein>
    <submittedName>
        <fullName evidence="9">Zinc finger protein Xfin isoform X1</fullName>
    </submittedName>
</protein>
<keyword evidence="4" id="KW-0862">Zinc</keyword>
<feature type="region of interest" description="Disordered" evidence="6">
    <location>
        <begin position="939"/>
        <end position="972"/>
    </location>
</feature>
<dbReference type="GeneID" id="106564116"/>
<dbReference type="Pfam" id="PF00096">
    <property type="entry name" value="zf-C2H2"/>
    <property type="match status" value="5"/>
</dbReference>
<evidence type="ECO:0000259" key="7">
    <source>
        <dbReference type="PROSITE" id="PS50157"/>
    </source>
</evidence>
<gene>
    <name evidence="9" type="primary">LOC106564116</name>
</gene>
<proteinExistence type="predicted"/>
<dbReference type="SUPFAM" id="SSF57667">
    <property type="entry name" value="beta-beta-alpha zinc fingers"/>
    <property type="match status" value="6"/>
</dbReference>
<dbReference type="PANTHER" id="PTHR24379">
    <property type="entry name" value="KRAB AND ZINC FINGER DOMAIN-CONTAINING"/>
    <property type="match status" value="1"/>
</dbReference>
<dbReference type="InterPro" id="IPR013087">
    <property type="entry name" value="Znf_C2H2_type"/>
</dbReference>
<dbReference type="PROSITE" id="PS50157">
    <property type="entry name" value="ZINC_FINGER_C2H2_2"/>
    <property type="match status" value="12"/>
</dbReference>
<dbReference type="GO" id="GO:0008270">
    <property type="term" value="F:zinc ion binding"/>
    <property type="evidence" value="ECO:0007669"/>
    <property type="project" value="UniProtKB-KW"/>
</dbReference>
<feature type="region of interest" description="Disordered" evidence="6">
    <location>
        <begin position="993"/>
        <end position="1066"/>
    </location>
</feature>
<feature type="domain" description="C2H2-type" evidence="7">
    <location>
        <begin position="1074"/>
        <end position="1096"/>
    </location>
</feature>
<dbReference type="KEGG" id="sasa:106564116"/>
<sequence length="1307" mass="148900">MQHLKEKGPFLPPASLRLLVPPLRLMSAALWQVVQRRDVMDYGLVEEFVITVLDIVPDLMSYREKVQLIMGLRAQLVLKLLHSEQLADSDSIQSHLNRMKTCSITHRDNQVSHSEQLADSDSIQSHLNRMKTCSITHRDNQVSHSEQLADSDSIQSHLNRMKTCSITHRDNQVSHSEQLADSDSIQSHLNRMKTCSITHRDNQVSHSEQLADSDSIQSHLNRMKTCSITHRDNQVSHSEQLADSDSIQSHLNRMKTCSITHRDNQVSHSEQLADSDSIQSHLNRMKTCSITHRDNQICDPEVEASESNFLNLIKTLLEDPVERERFFQNVFPEEFGPKYHSALQTLVWEFLSRLEKLLPSPTLQQTASWFLPDPSVLEECGQSVRHPQPLRTLLQYHTNPSPVPHIEANDNHILSPSLRESFTDQADPEIQSEPIQTFMTIQSPGSYYFESEMIPSLDYRESQRGMNLDRTANVDILPLNEEVECVNKESLDKESEMDHAFLHLRADSGPKIQPGAHRFEKEVQDVSNLSTSCRLHKPTVLLHRLDITDMLSPVSEVLPTPSRERLQIDNVETQGQREGRVISQKSERNVDVEPSDSQPQYSLVPGPCHTKGQPKRSMRVKICSLCGETFREAKDLTAHITSHTEQRPYQNTMCRQDVKHHEDLQKHRQNVCEVAIQPEEDNTSATWTEDCTAISQPHDTLPQRRHMKIQHGKPRQSSKVTKCSLCDRTFSKASHMEKHMRYTHGKLLCLNCGDVFENSTLKKHQKVCLKTKKRLSCSLCGDTFDLSEPNEREDVNPQQLQRKALPEASALLAAVENATEIPQPSNTTPQNPTTSNALPFQLANHYRKCLLCKEAFDNGDDLRRHLRFQHGVLPYLCFKCGESFQSTSDREKHSDECSGQNIPDSRKCPGCRTRTSQYRQQQQETTSQEVNLKRHQTAWPLNTGEKEMEIPQSSSTDVDFSDDSQQHQLNQSVNQSNLFVRCFFDQRTALTVSRSRPRRANQCDERNIQTQQDVNEEVNASQTLREVDPAGGSTSQPSRGNGIETPHPHSTESQNPTTCDASPTLPPGVNLDSRTCHVCSKSFRRKQSLILHLRRHGEGAIKCPICSRCFGRNRDLKFHLANKSGCGPMRRNLTTVIVPTKDTPVFTCPDCLQQFTSEKKVKSHMVCHTGDGFSCSFCGKMFAGHNQLKFHIRCHSYRPYLCDTCGKDFPSQSALESHERVHTDERAYSCTDCGKTFKRKGTLTQHRLIHTGERPFACTLCQVRFTTNKHLKLHMMCHTGERPFKCLLCGKGFRQKGDLRQHQALCS</sequence>
<dbReference type="CDD" id="cd11657">
    <property type="entry name" value="TIN2_N"/>
    <property type="match status" value="1"/>
</dbReference>
<evidence type="ECO:0000256" key="3">
    <source>
        <dbReference type="ARBA" id="ARBA00022771"/>
    </source>
</evidence>
<keyword evidence="2" id="KW-0677">Repeat</keyword>
<dbReference type="Proteomes" id="UP001652741">
    <property type="component" value="Chromosome ssa12"/>
</dbReference>
<feature type="domain" description="C2H2-type" evidence="7">
    <location>
        <begin position="1256"/>
        <end position="1283"/>
    </location>
</feature>
<evidence type="ECO:0000256" key="2">
    <source>
        <dbReference type="ARBA" id="ARBA00022737"/>
    </source>
</evidence>
<evidence type="ECO:0000313" key="9">
    <source>
        <dbReference type="RefSeq" id="XP_013985588.2"/>
    </source>
</evidence>
<evidence type="ECO:0000256" key="1">
    <source>
        <dbReference type="ARBA" id="ARBA00022723"/>
    </source>
</evidence>
<feature type="compositionally biased region" description="Polar residues" evidence="6">
    <location>
        <begin position="1008"/>
        <end position="1024"/>
    </location>
</feature>
<reference evidence="9" key="1">
    <citation type="submission" date="2025-08" db="UniProtKB">
        <authorList>
            <consortium name="RefSeq"/>
        </authorList>
    </citation>
    <scope>IDENTIFICATION</scope>
</reference>
<feature type="domain" description="C2H2-type" evidence="7">
    <location>
        <begin position="1146"/>
        <end position="1173"/>
    </location>
</feature>
<feature type="domain" description="C2H2-type" evidence="7">
    <location>
        <begin position="1228"/>
        <end position="1255"/>
    </location>
</feature>
<keyword evidence="8" id="KW-1185">Reference proteome</keyword>
<evidence type="ECO:0000256" key="4">
    <source>
        <dbReference type="ARBA" id="ARBA00022833"/>
    </source>
</evidence>
<dbReference type="RefSeq" id="XP_013985588.2">
    <property type="nucleotide sequence ID" value="XM_014130113.2"/>
</dbReference>
<evidence type="ECO:0000256" key="5">
    <source>
        <dbReference type="PROSITE-ProRule" id="PRU00042"/>
    </source>
</evidence>
<dbReference type="GO" id="GO:0001228">
    <property type="term" value="F:DNA-binding transcription activator activity, RNA polymerase II-specific"/>
    <property type="evidence" value="ECO:0007669"/>
    <property type="project" value="TreeGrafter"/>
</dbReference>
<feature type="domain" description="C2H2-type" evidence="7">
    <location>
        <begin position="621"/>
        <end position="648"/>
    </location>
</feature>
<dbReference type="SMART" id="SM00355">
    <property type="entry name" value="ZnF_C2H2"/>
    <property type="match status" value="12"/>
</dbReference>
<dbReference type="InterPro" id="IPR036236">
    <property type="entry name" value="Znf_C2H2_sf"/>
</dbReference>
<evidence type="ECO:0000313" key="8">
    <source>
        <dbReference type="Proteomes" id="UP001652741"/>
    </source>
</evidence>
<dbReference type="InterPro" id="IPR029400">
    <property type="entry name" value="TINF2_N"/>
</dbReference>
<dbReference type="Pfam" id="PF14973">
    <property type="entry name" value="TINF2_N"/>
    <property type="match status" value="2"/>
</dbReference>
<feature type="domain" description="C2H2-type" evidence="7">
    <location>
        <begin position="875"/>
        <end position="902"/>
    </location>
</feature>
<feature type="domain" description="C2H2-type" evidence="7">
    <location>
        <begin position="1101"/>
        <end position="1128"/>
    </location>
</feature>
<feature type="domain" description="C2H2-type" evidence="7">
    <location>
        <begin position="1173"/>
        <end position="1196"/>
    </location>
</feature>
<name>A0A1S3L3S9_SALSA</name>
<dbReference type="GO" id="GO:0005634">
    <property type="term" value="C:nucleus"/>
    <property type="evidence" value="ECO:0007669"/>
    <property type="project" value="UniProtKB-SubCell"/>
</dbReference>
<keyword evidence="1" id="KW-0479">Metal-binding</keyword>
<feature type="domain" description="C2H2-type" evidence="7">
    <location>
        <begin position="721"/>
        <end position="744"/>
    </location>
</feature>
<feature type="domain" description="C2H2-type" evidence="7">
    <location>
        <begin position="847"/>
        <end position="874"/>
    </location>
</feature>
<feature type="domain" description="C2H2-type" evidence="7">
    <location>
        <begin position="1200"/>
        <end position="1227"/>
    </location>
</feature>
<dbReference type="Pfam" id="PF13912">
    <property type="entry name" value="zf-C2H2_6"/>
    <property type="match status" value="1"/>
</dbReference>
<evidence type="ECO:0000256" key="6">
    <source>
        <dbReference type="SAM" id="MobiDB-lite"/>
    </source>
</evidence>
<feature type="domain" description="C2H2-type" evidence="7">
    <location>
        <begin position="1284"/>
        <end position="1307"/>
    </location>
</feature>